<dbReference type="InterPro" id="IPR001356">
    <property type="entry name" value="HD"/>
</dbReference>
<keyword evidence="4 5" id="KW-0539">Nucleus</keyword>
<evidence type="ECO:0000256" key="7">
    <source>
        <dbReference type="SAM" id="MobiDB-lite"/>
    </source>
</evidence>
<dbReference type="GO" id="GO:0000981">
    <property type="term" value="F:DNA-binding transcription factor activity, RNA polymerase II-specific"/>
    <property type="evidence" value="ECO:0007669"/>
    <property type="project" value="TreeGrafter"/>
</dbReference>
<dbReference type="PANTHER" id="PTHR46123:SF4">
    <property type="entry name" value="MIX-TYPE HOMEOBOX GENE 1-RELATED"/>
    <property type="match status" value="1"/>
</dbReference>
<evidence type="ECO:0000313" key="9">
    <source>
        <dbReference type="Proteomes" id="UP000245340"/>
    </source>
</evidence>
<dbReference type="Pfam" id="PF00046">
    <property type="entry name" value="Homeodomain"/>
    <property type="match status" value="1"/>
</dbReference>
<evidence type="ECO:0000256" key="4">
    <source>
        <dbReference type="ARBA" id="ARBA00023242"/>
    </source>
</evidence>
<dbReference type="PANTHER" id="PTHR46123">
    <property type="entry name" value="MIX-TYPE HOMEOBOX GENE 1-RELATED"/>
    <property type="match status" value="1"/>
</dbReference>
<feature type="DNA-binding region" description="Homeobox" evidence="5">
    <location>
        <begin position="25"/>
        <end position="67"/>
    </location>
</feature>
<feature type="region of interest" description="Disordered" evidence="7">
    <location>
        <begin position="179"/>
        <end position="199"/>
    </location>
</feature>
<evidence type="ECO:0000259" key="8">
    <source>
        <dbReference type="PROSITE" id="PS50071"/>
    </source>
</evidence>
<dbReference type="CDD" id="cd00086">
    <property type="entry name" value="homeodomain"/>
    <property type="match status" value="1"/>
</dbReference>
<dbReference type="Gene3D" id="1.10.10.60">
    <property type="entry name" value="Homeodomain-like"/>
    <property type="match status" value="1"/>
</dbReference>
<dbReference type="GO" id="GO:0000977">
    <property type="term" value="F:RNA polymerase II transcription regulatory region sequence-specific DNA binding"/>
    <property type="evidence" value="ECO:0007669"/>
    <property type="project" value="TreeGrafter"/>
</dbReference>
<dbReference type="AlphaFoldDB" id="A0A9B0H203"/>
<dbReference type="PROSITE" id="PS50071">
    <property type="entry name" value="HOMEOBOX_2"/>
    <property type="match status" value="1"/>
</dbReference>
<dbReference type="SUPFAM" id="SSF46689">
    <property type="entry name" value="Homeodomain-like"/>
    <property type="match status" value="1"/>
</dbReference>
<proteinExistence type="predicted"/>
<evidence type="ECO:0000256" key="1">
    <source>
        <dbReference type="ARBA" id="ARBA00004123"/>
    </source>
</evidence>
<keyword evidence="9" id="KW-1185">Reference proteome</keyword>
<name>A0A9B0H203_ODORO</name>
<dbReference type="RefSeq" id="XP_004410412.1">
    <property type="nucleotide sequence ID" value="XM_004410355.1"/>
</dbReference>
<sequence>MKTEIGGQDSQKESLFCKWQGALHALFQQNPYPGIATRERLARELEVPESRIHVWFQNWRTRPLRQSRLRSAKSERGRATTWTGTASILDSREATWKDGSLAVVRRLWSDLRVSGRSLEGNGTSAHRTWREEQSCSHIGVQGQPAQRSLKSGLEAGACPVNRWSVPSISVSFQGPGMCATRSDHSGKSPAREGVHVEAGRSKPASRLLLMALEAKAPGALICKDILT</sequence>
<evidence type="ECO:0000313" key="10">
    <source>
        <dbReference type="RefSeq" id="XP_004410412.1"/>
    </source>
</evidence>
<evidence type="ECO:0000256" key="5">
    <source>
        <dbReference type="PROSITE-ProRule" id="PRU00108"/>
    </source>
</evidence>
<reference evidence="10" key="1">
    <citation type="submission" date="2025-08" db="UniProtKB">
        <authorList>
            <consortium name="RefSeq"/>
        </authorList>
    </citation>
    <scope>IDENTIFICATION</scope>
</reference>
<accession>A0A9B0H203</accession>
<protein>
    <submittedName>
        <fullName evidence="10">Uncharacterized protein LOC101365635</fullName>
    </submittedName>
</protein>
<dbReference type="SMART" id="SM00389">
    <property type="entry name" value="HOX"/>
    <property type="match status" value="1"/>
</dbReference>
<keyword evidence="2 5" id="KW-0238">DNA-binding</keyword>
<keyword evidence="3 5" id="KW-0371">Homeobox</keyword>
<organism evidence="9 10">
    <name type="scientific">Odobenus rosmarus divergens</name>
    <name type="common">Pacific walrus</name>
    <dbReference type="NCBI Taxonomy" id="9708"/>
    <lineage>
        <taxon>Eukaryota</taxon>
        <taxon>Metazoa</taxon>
        <taxon>Chordata</taxon>
        <taxon>Craniata</taxon>
        <taxon>Vertebrata</taxon>
        <taxon>Euteleostomi</taxon>
        <taxon>Mammalia</taxon>
        <taxon>Eutheria</taxon>
        <taxon>Laurasiatheria</taxon>
        <taxon>Carnivora</taxon>
        <taxon>Caniformia</taxon>
        <taxon>Pinnipedia</taxon>
        <taxon>Odobenidae</taxon>
        <taxon>Odobenus</taxon>
    </lineage>
</organism>
<evidence type="ECO:0000256" key="2">
    <source>
        <dbReference type="ARBA" id="ARBA00023125"/>
    </source>
</evidence>
<evidence type="ECO:0000256" key="3">
    <source>
        <dbReference type="ARBA" id="ARBA00023155"/>
    </source>
</evidence>
<dbReference type="GO" id="GO:0005634">
    <property type="term" value="C:nucleus"/>
    <property type="evidence" value="ECO:0007669"/>
    <property type="project" value="UniProtKB-SubCell"/>
</dbReference>
<evidence type="ECO:0000256" key="6">
    <source>
        <dbReference type="RuleBase" id="RU000682"/>
    </source>
</evidence>
<feature type="domain" description="Homeobox" evidence="8">
    <location>
        <begin position="23"/>
        <end position="66"/>
    </location>
</feature>
<comment type="subcellular location">
    <subcellularLocation>
        <location evidence="1 5 6">Nucleus</location>
    </subcellularLocation>
</comment>
<gene>
    <name evidence="10" type="primary">LOC101365635</name>
</gene>
<dbReference type="Proteomes" id="UP000245340">
    <property type="component" value="Unplaced"/>
</dbReference>
<dbReference type="InterPro" id="IPR009057">
    <property type="entry name" value="Homeodomain-like_sf"/>
</dbReference>
<dbReference type="InterPro" id="IPR051306">
    <property type="entry name" value="Homeobox_regulator"/>
</dbReference>
<feature type="compositionally biased region" description="Basic and acidic residues" evidence="7">
    <location>
        <begin position="181"/>
        <end position="199"/>
    </location>
</feature>